<gene>
    <name evidence="1" type="ORF">RhiirA5_435450</name>
</gene>
<comment type="caution">
    <text evidence="1">The sequence shown here is derived from an EMBL/GenBank/DDBJ whole genome shotgun (WGS) entry which is preliminary data.</text>
</comment>
<dbReference type="AlphaFoldDB" id="A0A2N0NNE6"/>
<protein>
    <submittedName>
        <fullName evidence="1">Uncharacterized protein</fullName>
    </submittedName>
</protein>
<proteinExistence type="predicted"/>
<name>A0A2N0NNE6_9GLOM</name>
<reference evidence="1 2" key="2">
    <citation type="submission" date="2017-09" db="EMBL/GenBank/DDBJ databases">
        <title>Extensive intraspecific genome diversity in a model arbuscular mycorrhizal fungus.</title>
        <authorList>
            <person name="Chen E.C."/>
            <person name="Morin E."/>
            <person name="Beaudet D."/>
            <person name="Noel J."/>
            <person name="Ndikumana S."/>
            <person name="Charron P."/>
            <person name="St-Onge C."/>
            <person name="Giorgi J."/>
            <person name="Grigoriev I.V."/>
            <person name="Roux C."/>
            <person name="Martin F.M."/>
            <person name="Corradi N."/>
        </authorList>
    </citation>
    <scope>NUCLEOTIDE SEQUENCE [LARGE SCALE GENOMIC DNA]</scope>
    <source>
        <strain evidence="1 2">A5</strain>
    </source>
</reference>
<organism evidence="1 2">
    <name type="scientific">Rhizophagus irregularis</name>
    <dbReference type="NCBI Taxonomy" id="588596"/>
    <lineage>
        <taxon>Eukaryota</taxon>
        <taxon>Fungi</taxon>
        <taxon>Fungi incertae sedis</taxon>
        <taxon>Mucoromycota</taxon>
        <taxon>Glomeromycotina</taxon>
        <taxon>Glomeromycetes</taxon>
        <taxon>Glomerales</taxon>
        <taxon>Glomeraceae</taxon>
        <taxon>Rhizophagus</taxon>
    </lineage>
</organism>
<evidence type="ECO:0000313" key="1">
    <source>
        <dbReference type="EMBL" id="PKB96101.1"/>
    </source>
</evidence>
<dbReference type="Proteomes" id="UP000232722">
    <property type="component" value="Unassembled WGS sequence"/>
</dbReference>
<reference evidence="1 2" key="1">
    <citation type="submission" date="2016-04" db="EMBL/GenBank/DDBJ databases">
        <title>Genome analyses suggest a sexual origin of heterokaryosis in a supposedly ancient asexual fungus.</title>
        <authorList>
            <person name="Ropars J."/>
            <person name="Sedzielewska K."/>
            <person name="Noel J."/>
            <person name="Charron P."/>
            <person name="Farinelli L."/>
            <person name="Marton T."/>
            <person name="Kruger M."/>
            <person name="Pelin A."/>
            <person name="Brachmann A."/>
            <person name="Corradi N."/>
        </authorList>
    </citation>
    <scope>NUCLEOTIDE SEQUENCE [LARGE SCALE GENOMIC DNA]</scope>
    <source>
        <strain evidence="1 2">A5</strain>
    </source>
</reference>
<dbReference type="EMBL" id="LLXJ01004161">
    <property type="protein sequence ID" value="PKB96101.1"/>
    <property type="molecule type" value="Genomic_DNA"/>
</dbReference>
<accession>A0A2N0NNE6</accession>
<sequence length="90" mass="10765">MRNDKCHLKNGKMTCNTAFIPFSCLKIYFNILKVNKVKHFSSAAELQVEKCLKKVVYEVWDACILICINFHEVVWIFYNTKTRFVFYFKL</sequence>
<evidence type="ECO:0000313" key="2">
    <source>
        <dbReference type="Proteomes" id="UP000232722"/>
    </source>
</evidence>